<dbReference type="Proteomes" id="UP000595197">
    <property type="component" value="Chromosome"/>
</dbReference>
<dbReference type="RefSeq" id="WP_201078450.1">
    <property type="nucleotide sequence ID" value="NZ_CP067420.1"/>
</dbReference>
<proteinExistence type="predicted"/>
<keyword evidence="2" id="KW-1185">Reference proteome</keyword>
<reference evidence="1" key="1">
    <citation type="submission" date="2021-02" db="EMBL/GenBank/DDBJ databases">
        <title>Skermanella TT6 skin isolate.</title>
        <authorList>
            <person name="Lee K."/>
            <person name="Ganzorig M."/>
        </authorList>
    </citation>
    <scope>NUCLEOTIDE SEQUENCE</scope>
    <source>
        <strain evidence="1">TT6</strain>
    </source>
</reference>
<protein>
    <submittedName>
        <fullName evidence="1">Uncharacterized protein</fullName>
    </submittedName>
</protein>
<evidence type="ECO:0000313" key="2">
    <source>
        <dbReference type="Proteomes" id="UP000595197"/>
    </source>
</evidence>
<gene>
    <name evidence="1" type="ORF">IGS68_07170</name>
</gene>
<dbReference type="EMBL" id="CP067420">
    <property type="protein sequence ID" value="QQP90991.1"/>
    <property type="molecule type" value="Genomic_DNA"/>
</dbReference>
<organism evidence="1 2">
    <name type="scientific">Skermanella cutis</name>
    <dbReference type="NCBI Taxonomy" id="2775420"/>
    <lineage>
        <taxon>Bacteria</taxon>
        <taxon>Pseudomonadati</taxon>
        <taxon>Pseudomonadota</taxon>
        <taxon>Alphaproteobacteria</taxon>
        <taxon>Rhodospirillales</taxon>
        <taxon>Azospirillaceae</taxon>
        <taxon>Skermanella</taxon>
    </lineage>
</organism>
<evidence type="ECO:0000313" key="1">
    <source>
        <dbReference type="EMBL" id="QQP90991.1"/>
    </source>
</evidence>
<accession>A0ABX7BDA2</accession>
<sequence length="49" mass="5705">MTDHDVFFWNALQRHAVIYRKSSPVEIVRVIAWRRLDPALLTPAGGLRM</sequence>
<name>A0ABX7BDA2_9PROT</name>